<protein>
    <submittedName>
        <fullName evidence="3">AsmA family protein</fullName>
    </submittedName>
</protein>
<dbReference type="PIRSF" id="PIRSF034039">
    <property type="entry name" value="UCP034039"/>
    <property type="match status" value="1"/>
</dbReference>
<feature type="compositionally biased region" description="Pro residues" evidence="1">
    <location>
        <begin position="1189"/>
        <end position="1229"/>
    </location>
</feature>
<evidence type="ECO:0000259" key="2">
    <source>
        <dbReference type="Pfam" id="PF05170"/>
    </source>
</evidence>
<accession>A0ABS5FSQ3</accession>
<proteinExistence type="predicted"/>
<dbReference type="Pfam" id="PF05170">
    <property type="entry name" value="AsmA"/>
    <property type="match status" value="1"/>
</dbReference>
<reference evidence="4" key="1">
    <citation type="journal article" date="2021" name="ISME J.">
        <title>Evolutionary origin and ecological implication of a unique nif island in free-living Bradyrhizobium lineages.</title>
        <authorList>
            <person name="Tao J."/>
        </authorList>
    </citation>
    <scope>NUCLEOTIDE SEQUENCE [LARGE SCALE GENOMIC DNA]</scope>
    <source>
        <strain evidence="4">SZCCT0434</strain>
    </source>
</reference>
<dbReference type="InterPro" id="IPR007844">
    <property type="entry name" value="AsmA"/>
</dbReference>
<dbReference type="EMBL" id="JAFCJH010000037">
    <property type="protein sequence ID" value="MBR0799291.1"/>
    <property type="molecule type" value="Genomic_DNA"/>
</dbReference>
<dbReference type="InterPro" id="IPR017023">
    <property type="entry name" value="UCP034039"/>
</dbReference>
<gene>
    <name evidence="3" type="ORF">JQ615_28280</name>
</gene>
<sequence length="1229" mass="127543">MQTTLLGLAIAFILALVAALVGPYFVDWNQFRPQFEAEASKIVGAPVRVAGDLDARLLPAPSLRLKTVTVGGANDLGKVRAANLAVEFSLGSLMRGEWRATDLTINGVSLDLGLDPKGRIDWPASTGAFSLASLAIDRLNLTGRVALHDGASRSTLELNDIAFSGDVRSLAGAIRGDGNFMFEGNRYPFRVSSGQGPDGSGTRVHFSIDPGQRPFSVDLDGVLSFEARAPRFDGAVVLAGTPTRRGGSDTPPWRIAAKVKSDYSAAHLDQVDVSYGAEDRALKLAGNGDIQFGAAPLLRASLTARQLDADKFAGKDGQDGNTEPAQVLPVLRGFVAGLPQCPIPVQIELAAEQIMLGGRPLQDISAEFHSEAKSWTVRSLEFRAPGSTRVSMSGASAQGAAPNGFKTALDIESSDPDALMTWLQGRSDLAYRSQKPLRLRGDVTVSPAGFAIDGMKAEIEGGAVEGRVAVSHRAKAEGSKVEAQLKAERLDLDATAAFIRSLAGPQAEWPDEAQLSLDVGDAISAGQELRPLVAKLAYSPKDIVLERVKIGQPGDVALDASGRFDRTSATGKLALDATAASLGRLVAIVQPFAPSFAARLGALRADAGPVRAKLALDLGNGKTADRTAAQATLDLDAPQVKGHTVLSATTPAAAIRGLDFDTISRSDLALETKFTASDANALLALLGLDHVVAAGAGAAQFEGTMNGAWHAPLRLKARLWGAGLDADAEGTAEPWAKDSRSSVNLRIRSADLSPLLQLKPSDNLGSVRLSSRVMLAGDKVTFDDLDSIVAGSRLRGRLAVTLADQKSVEGEIGLDQIALAPTFATAIGVTGHDAADPLGPGLVNGWRGKVAFEALRGMLPGGSELQPVSGIIKSDGQSLTFDGIKGKIGGGEASATVDARQGPGGLAVNANVQLSGVDGPALRYRGLAIPKSRASMQMTLLTQGRSASALTGALSGSGTVTLDGVTLNGLDPRAFDVAIRASDTGQATDDIRLKQIVEPALTAGSLSIASAQIPFNIRDGRIRVGATTLAANGANATVSGGYDIPADQADIRAALASTQVGTVNSRPEIQLLAVGTPDGLTRSLDIAALSSWLAVRAIDRETKRLDAIERGEPPPPPEPMPAAIPRPTEPAPETPNANSAALPPTDVPLPRRAPPKPKIVAPRPPVVPPVATAPAVVPSAPTASQPQVAPLPPPIEVKPPPGALRPRPRPPLSLTPQVANPPPRPATQN</sequence>
<evidence type="ECO:0000256" key="1">
    <source>
        <dbReference type="SAM" id="MobiDB-lite"/>
    </source>
</evidence>
<dbReference type="InterPro" id="IPR052894">
    <property type="entry name" value="AsmA-related"/>
</dbReference>
<feature type="domain" description="AsmA" evidence="2">
    <location>
        <begin position="10"/>
        <end position="128"/>
    </location>
</feature>
<keyword evidence="4" id="KW-1185">Reference proteome</keyword>
<feature type="compositionally biased region" description="Low complexity" evidence="1">
    <location>
        <begin position="1169"/>
        <end position="1184"/>
    </location>
</feature>
<organism evidence="3 4">
    <name type="scientific">Bradyrhizobium jicamae</name>
    <dbReference type="NCBI Taxonomy" id="280332"/>
    <lineage>
        <taxon>Bacteria</taxon>
        <taxon>Pseudomonadati</taxon>
        <taxon>Pseudomonadota</taxon>
        <taxon>Alphaproteobacteria</taxon>
        <taxon>Hyphomicrobiales</taxon>
        <taxon>Nitrobacteraceae</taxon>
        <taxon>Bradyrhizobium</taxon>
    </lineage>
</organism>
<comment type="caution">
    <text evidence="3">The sequence shown here is derived from an EMBL/GenBank/DDBJ whole genome shotgun (WGS) entry which is preliminary data.</text>
</comment>
<feature type="region of interest" description="Disordered" evidence="1">
    <location>
        <begin position="1106"/>
        <end position="1229"/>
    </location>
</feature>
<dbReference type="RefSeq" id="WP_212494179.1">
    <property type="nucleotide sequence ID" value="NZ_JAFCJH010000037.1"/>
</dbReference>
<feature type="compositionally biased region" description="Pro residues" evidence="1">
    <location>
        <begin position="1113"/>
        <end position="1133"/>
    </location>
</feature>
<dbReference type="PANTHER" id="PTHR30441">
    <property type="entry name" value="DUF748 DOMAIN-CONTAINING PROTEIN"/>
    <property type="match status" value="1"/>
</dbReference>
<evidence type="ECO:0000313" key="4">
    <source>
        <dbReference type="Proteomes" id="UP001315278"/>
    </source>
</evidence>
<evidence type="ECO:0000313" key="3">
    <source>
        <dbReference type="EMBL" id="MBR0799291.1"/>
    </source>
</evidence>
<dbReference type="PANTHER" id="PTHR30441:SF4">
    <property type="entry name" value="PROTEIN ASMA"/>
    <property type="match status" value="1"/>
</dbReference>
<name>A0ABS5FSQ3_9BRAD</name>
<dbReference type="Proteomes" id="UP001315278">
    <property type="component" value="Unassembled WGS sequence"/>
</dbReference>